<evidence type="ECO:0000313" key="4">
    <source>
        <dbReference type="WBParaSite" id="Hba_12412"/>
    </source>
</evidence>
<dbReference type="Pfam" id="PF21517">
    <property type="entry name" value="HTH_Tnp_Tc3_2_like"/>
    <property type="match status" value="1"/>
</dbReference>
<accession>A0A1I7X491</accession>
<evidence type="ECO:0000313" key="3">
    <source>
        <dbReference type="Proteomes" id="UP000095283"/>
    </source>
</evidence>
<sequence length="162" mass="18573">MGRASTLSLHKRGQINVLSTSGHTVKQIADVVKRSRKPIMNSLRHQEEYGTKKSRGRPSKLNGREKRGILRTTSSSMISINEIRRTCGIDASKITVWRTLDKCPNIVRLGMKMHPQLIQKHRDGRLRFGENCARILGTFQPDISLEEVLWFREHSALQDWLS</sequence>
<dbReference type="GO" id="GO:0005634">
    <property type="term" value="C:nucleus"/>
    <property type="evidence" value="ECO:0007669"/>
    <property type="project" value="UniProtKB-SubCell"/>
</dbReference>
<evidence type="ECO:0000259" key="2">
    <source>
        <dbReference type="Pfam" id="PF21517"/>
    </source>
</evidence>
<keyword evidence="3" id="KW-1185">Reference proteome</keyword>
<dbReference type="InterPro" id="IPR009057">
    <property type="entry name" value="Homeodomain-like_sf"/>
</dbReference>
<protein>
    <submittedName>
        <fullName evidence="4">HTH_Tnp_Tc3_1 domain-containing protein</fullName>
    </submittedName>
</protein>
<dbReference type="SUPFAM" id="SSF46689">
    <property type="entry name" value="Homeodomain-like"/>
    <property type="match status" value="1"/>
</dbReference>
<comment type="subcellular location">
    <subcellularLocation>
        <location evidence="1">Nucleus</location>
    </subcellularLocation>
</comment>
<reference evidence="4" key="1">
    <citation type="submission" date="2016-11" db="UniProtKB">
        <authorList>
            <consortium name="WormBaseParasite"/>
        </authorList>
    </citation>
    <scope>IDENTIFICATION</scope>
</reference>
<organism evidence="3 4">
    <name type="scientific">Heterorhabditis bacteriophora</name>
    <name type="common">Entomopathogenic nematode worm</name>
    <dbReference type="NCBI Taxonomy" id="37862"/>
    <lineage>
        <taxon>Eukaryota</taxon>
        <taxon>Metazoa</taxon>
        <taxon>Ecdysozoa</taxon>
        <taxon>Nematoda</taxon>
        <taxon>Chromadorea</taxon>
        <taxon>Rhabditida</taxon>
        <taxon>Rhabditina</taxon>
        <taxon>Rhabditomorpha</taxon>
        <taxon>Strongyloidea</taxon>
        <taxon>Heterorhabditidae</taxon>
        <taxon>Heterorhabditis</taxon>
    </lineage>
</organism>
<name>A0A1I7X491_HETBA</name>
<dbReference type="Gene3D" id="1.10.10.10">
    <property type="entry name" value="Winged helix-like DNA-binding domain superfamily/Winged helix DNA-binding domain"/>
    <property type="match status" value="1"/>
</dbReference>
<dbReference type="InterPro" id="IPR048703">
    <property type="entry name" value="Tnp_Tc3-like_HTH"/>
</dbReference>
<dbReference type="Gene3D" id="1.10.10.60">
    <property type="entry name" value="Homeodomain-like"/>
    <property type="match status" value="1"/>
</dbReference>
<dbReference type="WBParaSite" id="Hba_12412">
    <property type="protein sequence ID" value="Hba_12412"/>
    <property type="gene ID" value="Hba_12412"/>
</dbReference>
<evidence type="ECO:0000256" key="1">
    <source>
        <dbReference type="ARBA" id="ARBA00004123"/>
    </source>
</evidence>
<proteinExistence type="predicted"/>
<feature type="domain" description="Transposable element Tc3 transposase-like DNA-binding HTH" evidence="2">
    <location>
        <begin position="64"/>
        <end position="102"/>
    </location>
</feature>
<dbReference type="InterPro" id="IPR036388">
    <property type="entry name" value="WH-like_DNA-bd_sf"/>
</dbReference>
<dbReference type="AlphaFoldDB" id="A0A1I7X491"/>
<dbReference type="Proteomes" id="UP000095283">
    <property type="component" value="Unplaced"/>
</dbReference>